<dbReference type="EMBL" id="LNGD01000079">
    <property type="protein sequence ID" value="KYC50538.1"/>
    <property type="molecule type" value="Genomic_DNA"/>
</dbReference>
<feature type="transmembrane region" description="Helical" evidence="1">
    <location>
        <begin position="30"/>
        <end position="46"/>
    </location>
</feature>
<protein>
    <submittedName>
        <fullName evidence="2">Uncharacterized protein</fullName>
    </submittedName>
</protein>
<evidence type="ECO:0000313" key="3">
    <source>
        <dbReference type="Proteomes" id="UP000075578"/>
    </source>
</evidence>
<keyword evidence="1" id="KW-0812">Transmembrane</keyword>
<reference evidence="2 3" key="1">
    <citation type="journal article" date="2016" name="ISME J.">
        <title>Chasing the elusive Euryarchaeota class WSA2: genomes reveal a uniquely fastidious methyl-reducing methanogen.</title>
        <authorList>
            <person name="Nobu M.K."/>
            <person name="Narihiro T."/>
            <person name="Kuroda K."/>
            <person name="Mei R."/>
            <person name="Liu W.T."/>
        </authorList>
    </citation>
    <scope>NUCLEOTIDE SEQUENCE [LARGE SCALE GENOMIC DNA]</scope>
    <source>
        <strain evidence="2">U1lsi0528_Bin089</strain>
    </source>
</reference>
<evidence type="ECO:0000256" key="1">
    <source>
        <dbReference type="SAM" id="Phobius"/>
    </source>
</evidence>
<organism evidence="2 3">
    <name type="scientific">Candidatus Methanofastidiosum methylothiophilum</name>
    <dbReference type="NCBI Taxonomy" id="1705564"/>
    <lineage>
        <taxon>Archaea</taxon>
        <taxon>Methanobacteriati</taxon>
        <taxon>Methanobacteriota</taxon>
        <taxon>Stenosarchaea group</taxon>
        <taxon>Candidatus Methanofastidiosia</taxon>
        <taxon>Candidatus Methanofastidiosales</taxon>
        <taxon>Candidatus Methanofastidiosaceae</taxon>
        <taxon>Candidatus Methanofastidiosum</taxon>
    </lineage>
</organism>
<keyword evidence="1" id="KW-0472">Membrane</keyword>
<sequence>MLMKKFELSIIVILMAIPFILFRTEDFTVFVYWVTVTLGYLIYIMFSTKRWANE</sequence>
<feature type="transmembrane region" description="Helical" evidence="1">
    <location>
        <begin position="7"/>
        <end position="24"/>
    </location>
</feature>
<keyword evidence="1" id="KW-1133">Transmembrane helix</keyword>
<proteinExistence type="predicted"/>
<accession>A0A150J071</accession>
<name>A0A150J071_9EURY</name>
<gene>
    <name evidence="2" type="ORF">AMQ74_01242</name>
</gene>
<evidence type="ECO:0000313" key="2">
    <source>
        <dbReference type="EMBL" id="KYC50538.1"/>
    </source>
</evidence>
<dbReference type="Proteomes" id="UP000075578">
    <property type="component" value="Unassembled WGS sequence"/>
</dbReference>
<dbReference type="AlphaFoldDB" id="A0A150J071"/>
<comment type="caution">
    <text evidence="2">The sequence shown here is derived from an EMBL/GenBank/DDBJ whole genome shotgun (WGS) entry which is preliminary data.</text>
</comment>